<dbReference type="GO" id="GO:0003860">
    <property type="term" value="F:3-hydroxyisobutyryl-CoA hydrolase activity"/>
    <property type="evidence" value="ECO:0007669"/>
    <property type="project" value="UniProtKB-UniRule"/>
</dbReference>
<dbReference type="OrthoDB" id="10593362at2759"/>
<accession>A0A8N4ICD5</accession>
<name>A0A8N4ICD5_ELAGV</name>
<comment type="pathway">
    <text evidence="2">Amino-acid degradation; L-valine degradation.</text>
</comment>
<evidence type="ECO:0000313" key="6">
    <source>
        <dbReference type="RefSeq" id="XP_029118709.1"/>
    </source>
</evidence>
<sequence length="129" mass="14574">MPLPRPFPITMTALKKLFRALGISLTFIIYEPTYEMKLYMLLRCPYICFMDCVTMGFGTGLSGHGHYRIVTEGFTVGMTGKRISSPADAPYVGLGTHYVPSGKLALMTLTKMSNHYWQNTIRNLKQRLS</sequence>
<dbReference type="RefSeq" id="XP_029118709.1">
    <property type="nucleotide sequence ID" value="XM_029262876.1"/>
</dbReference>
<keyword evidence="1 2" id="KW-0378">Hydrolase</keyword>
<dbReference type="Gene3D" id="3.90.226.10">
    <property type="entry name" value="2-enoyl-CoA Hydratase, Chain A, domain 1"/>
    <property type="match status" value="1"/>
</dbReference>
<evidence type="ECO:0000256" key="2">
    <source>
        <dbReference type="RuleBase" id="RU369070"/>
    </source>
</evidence>
<comment type="similarity">
    <text evidence="2">Belongs to the enoyl-CoA hydratase/isomerase family.</text>
</comment>
<evidence type="ECO:0000256" key="1">
    <source>
        <dbReference type="ARBA" id="ARBA00022801"/>
    </source>
</evidence>
<dbReference type="RefSeq" id="XP_073107125.1">
    <property type="nucleotide sequence ID" value="XM_073251024.1"/>
</dbReference>
<protein>
    <recommendedName>
        <fullName evidence="2">3-hydroxyisobutyryl-CoA hydrolase</fullName>
        <shortName evidence="2">HIB-CoA hydrolase</shortName>
        <shortName evidence="2">HIBYL-CoA-H</shortName>
        <ecNumber evidence="2">3.1.2.4</ecNumber>
    </recommendedName>
    <alternativeName>
        <fullName evidence="2">3-hydroxyisobutyryl-coenzyme A hydrolase</fullName>
    </alternativeName>
</protein>
<dbReference type="PANTHER" id="PTHR43176">
    <property type="entry name" value="3-HYDROXYISOBUTYRYL-COA HYDROLASE-RELATED"/>
    <property type="match status" value="1"/>
</dbReference>
<dbReference type="SUPFAM" id="SSF52096">
    <property type="entry name" value="ClpP/crotonase"/>
    <property type="match status" value="1"/>
</dbReference>
<dbReference type="GO" id="GO:0005829">
    <property type="term" value="C:cytosol"/>
    <property type="evidence" value="ECO:0007669"/>
    <property type="project" value="TreeGrafter"/>
</dbReference>
<proteinExistence type="inferred from homology"/>
<evidence type="ECO:0000313" key="4">
    <source>
        <dbReference type="Proteomes" id="UP000504607"/>
    </source>
</evidence>
<dbReference type="RefSeq" id="XP_029118708.1">
    <property type="nucleotide sequence ID" value="XM_029262875.1"/>
</dbReference>
<reference evidence="5 6" key="1">
    <citation type="submission" date="2025-04" db="UniProtKB">
        <authorList>
            <consortium name="RefSeq"/>
        </authorList>
    </citation>
    <scope>IDENTIFICATION</scope>
</reference>
<dbReference type="AlphaFoldDB" id="A0A8N4ICD5"/>
<keyword evidence="4" id="KW-1185">Reference proteome</keyword>
<comment type="function">
    <text evidence="2">Hydrolyzes 3-hydroxyisobutyryl-CoA (HIBYL-CoA), a saline catabolite. Has high activity toward isobutyryl-CoA. Could be an isobutyryl-CoA dehydrogenase that functions in valine catabolism.</text>
</comment>
<comment type="catalytic activity">
    <reaction evidence="2">
        <text>3-hydroxy-2-methylpropanoyl-CoA + H2O = 3-hydroxy-2-methylpropanoate + CoA + H(+)</text>
        <dbReference type="Rhea" id="RHEA:20888"/>
        <dbReference type="ChEBI" id="CHEBI:11805"/>
        <dbReference type="ChEBI" id="CHEBI:15377"/>
        <dbReference type="ChEBI" id="CHEBI:15378"/>
        <dbReference type="ChEBI" id="CHEBI:57287"/>
        <dbReference type="ChEBI" id="CHEBI:57340"/>
        <dbReference type="EC" id="3.1.2.4"/>
    </reaction>
</comment>
<dbReference type="EC" id="3.1.2.4" evidence="2"/>
<dbReference type="GO" id="GO:0006574">
    <property type="term" value="P:L-valine catabolic process"/>
    <property type="evidence" value="ECO:0007669"/>
    <property type="project" value="UniProtKB-UniRule"/>
</dbReference>
<gene>
    <name evidence="5 6" type="primary">LOC105034314</name>
</gene>
<dbReference type="RefSeq" id="XP_073107123.1">
    <property type="nucleotide sequence ID" value="XM_073251022.1"/>
</dbReference>
<dbReference type="InterPro" id="IPR032259">
    <property type="entry name" value="HIBYL-CoA-H"/>
</dbReference>
<organism evidence="4 6">
    <name type="scientific">Elaeis guineensis var. tenera</name>
    <name type="common">Oil palm</name>
    <dbReference type="NCBI Taxonomy" id="51953"/>
    <lineage>
        <taxon>Eukaryota</taxon>
        <taxon>Viridiplantae</taxon>
        <taxon>Streptophyta</taxon>
        <taxon>Embryophyta</taxon>
        <taxon>Tracheophyta</taxon>
        <taxon>Spermatophyta</taxon>
        <taxon>Magnoliopsida</taxon>
        <taxon>Liliopsida</taxon>
        <taxon>Arecaceae</taxon>
        <taxon>Arecoideae</taxon>
        <taxon>Cocoseae</taxon>
        <taxon>Elaeidinae</taxon>
        <taxon>Elaeis</taxon>
    </lineage>
</organism>
<evidence type="ECO:0000259" key="3">
    <source>
        <dbReference type="Pfam" id="PF16113"/>
    </source>
</evidence>
<dbReference type="Proteomes" id="UP000504607">
    <property type="component" value="Chromosome 1"/>
</dbReference>
<dbReference type="GeneID" id="105034314"/>
<feature type="domain" description="Enoyl-CoA hydratase/isomerase" evidence="3">
    <location>
        <begin position="42"/>
        <end position="78"/>
    </location>
</feature>
<evidence type="ECO:0000313" key="5">
    <source>
        <dbReference type="RefSeq" id="XP_029118708.1"/>
    </source>
</evidence>
<dbReference type="InterPro" id="IPR045004">
    <property type="entry name" value="ECH_dom"/>
</dbReference>
<dbReference type="Pfam" id="PF16113">
    <property type="entry name" value="ECH_2"/>
    <property type="match status" value="1"/>
</dbReference>
<dbReference type="InterPro" id="IPR029045">
    <property type="entry name" value="ClpP/crotonase-like_dom_sf"/>
</dbReference>
<dbReference type="PANTHER" id="PTHR43176:SF5">
    <property type="entry name" value="3-HYDROXYISOBUTYRYL-COA HYDROLASE-LIKE PROTEIN 4, MITOCHONDRIAL"/>
    <property type="match status" value="1"/>
</dbReference>